<dbReference type="STRING" id="299262.BWR18_15900"/>
<evidence type="ECO:0000259" key="2">
    <source>
        <dbReference type="Pfam" id="PF13598"/>
    </source>
</evidence>
<dbReference type="InterPro" id="IPR025554">
    <property type="entry name" value="DUF4140"/>
</dbReference>
<proteinExistence type="predicted"/>
<organism evidence="4 5">
    <name type="scientific">Tateyamaria omphalii</name>
    <dbReference type="NCBI Taxonomy" id="299262"/>
    <lineage>
        <taxon>Bacteria</taxon>
        <taxon>Pseudomonadati</taxon>
        <taxon>Pseudomonadota</taxon>
        <taxon>Alphaproteobacteria</taxon>
        <taxon>Rhodobacterales</taxon>
        <taxon>Roseobacteraceae</taxon>
        <taxon>Tateyamaria</taxon>
    </lineage>
</organism>
<protein>
    <recommendedName>
        <fullName evidence="6">DUF4139 domain-containing protein</fullName>
    </recommendedName>
</protein>
<evidence type="ECO:0000313" key="4">
    <source>
        <dbReference type="EMBL" id="APX12999.1"/>
    </source>
</evidence>
<dbReference type="InterPro" id="IPR011935">
    <property type="entry name" value="CHP02231"/>
</dbReference>
<dbReference type="EMBL" id="CP019312">
    <property type="protein sequence ID" value="APX12999.1"/>
    <property type="molecule type" value="Genomic_DNA"/>
</dbReference>
<feature type="chain" id="PRO_5013021095" description="DUF4139 domain-containing protein" evidence="1">
    <location>
        <begin position="17"/>
        <end position="537"/>
    </location>
</feature>
<keyword evidence="1" id="KW-0732">Signal</keyword>
<evidence type="ECO:0000259" key="3">
    <source>
        <dbReference type="Pfam" id="PF13600"/>
    </source>
</evidence>
<dbReference type="PANTHER" id="PTHR31005:SF8">
    <property type="entry name" value="DUF4139 DOMAIN-CONTAINING PROTEIN"/>
    <property type="match status" value="1"/>
</dbReference>
<evidence type="ECO:0000313" key="5">
    <source>
        <dbReference type="Proteomes" id="UP000186336"/>
    </source>
</evidence>
<dbReference type="InterPro" id="IPR037291">
    <property type="entry name" value="DUF4139"/>
</dbReference>
<dbReference type="AlphaFoldDB" id="A0A1P8MYJ9"/>
<reference evidence="4 5" key="1">
    <citation type="submission" date="2017-01" db="EMBL/GenBank/DDBJ databases">
        <title>Complete genome of Tateyamaria omphalii DOK1-4 isolated from seawater in Dokdo.</title>
        <authorList>
            <person name="Kim J.H."/>
            <person name="Chi W.-J."/>
        </authorList>
    </citation>
    <scope>NUCLEOTIDE SEQUENCE [LARGE SCALE GENOMIC DNA]</scope>
    <source>
        <strain evidence="4 5">DOK1-4</strain>
    </source>
</reference>
<dbReference type="Proteomes" id="UP000186336">
    <property type="component" value="Chromosome"/>
</dbReference>
<feature type="signal peptide" evidence="1">
    <location>
        <begin position="1"/>
        <end position="16"/>
    </location>
</feature>
<name>A0A1P8MYJ9_9RHOB</name>
<feature type="domain" description="DUF4139" evidence="2">
    <location>
        <begin position="223"/>
        <end position="532"/>
    </location>
</feature>
<dbReference type="Pfam" id="PF13600">
    <property type="entry name" value="DUF4140"/>
    <property type="match status" value="1"/>
</dbReference>
<evidence type="ECO:0000256" key="1">
    <source>
        <dbReference type="SAM" id="SignalP"/>
    </source>
</evidence>
<accession>A0A1P8MYJ9</accession>
<keyword evidence="5" id="KW-1185">Reference proteome</keyword>
<dbReference type="KEGG" id="tom:BWR18_15900"/>
<gene>
    <name evidence="4" type="ORF">BWR18_15900</name>
</gene>
<dbReference type="PANTHER" id="PTHR31005">
    <property type="entry name" value="DUF4139 DOMAIN-CONTAINING PROTEIN"/>
    <property type="match status" value="1"/>
</dbReference>
<dbReference type="Pfam" id="PF13598">
    <property type="entry name" value="DUF4139"/>
    <property type="match status" value="1"/>
</dbReference>
<dbReference type="RefSeq" id="WP_076629420.1">
    <property type="nucleotide sequence ID" value="NZ_CP019312.1"/>
</dbReference>
<sequence length="537" mass="58664">MRFALILALLPLPAIADIIVVQAPPVAATIYAQGALVSRTTSLELPAGEHRLELRDMDPSLALEAMDIRLEGATIIARSWIPRPDTPYRAPRTPDWMMAKAALDAASETLAALDDDIARTLAAAQAAQDQLSFLNALTIPDGGTIDVATLRAISQLIASDGTAARATMREAEATARRLRRQRPDLEFDVAQAQAALDAVTPRNTAPATLALNITVPEAVEAALDLSYLIDRVTWAPSYAFDLLNDASLSIARSALVSQYTSEDWTDIQLTLSTLQPLAQSEPSRLWPQLRRIEDPAAQKRDLSRLQADSAIGMAEPIIEAPVILEEVATADFDGIGVSYTLPKPVTIRAQSQELEIALDTLKMTAKLSARAVPRFDDTAFRLAHVTNTTPEILLPGRATLFVDGQLVGQTAVEALPPNAEAEMFFGRIDGLRLNRTVLDRNEGDRGIINRSNEETTNVRIEVDNLTDRTWDVSVHDAVPFSEQEDLVIEWSATPRPDVQAVEDQRGILEWLISLEAGDTQIISVETQMTWPEGKVLR</sequence>
<evidence type="ECO:0008006" key="6">
    <source>
        <dbReference type="Google" id="ProtNLM"/>
    </source>
</evidence>
<dbReference type="NCBIfam" id="TIGR02231">
    <property type="entry name" value="mucoidy inhibitor MuiA family protein"/>
    <property type="match status" value="1"/>
</dbReference>
<dbReference type="OrthoDB" id="580912at2"/>
<feature type="domain" description="DUF4140" evidence="3">
    <location>
        <begin position="28"/>
        <end position="134"/>
    </location>
</feature>